<gene>
    <name evidence="1" type="ORF">KP509_29G040300</name>
</gene>
<name>A0A8T2R7X3_CERRI</name>
<organism evidence="1 2">
    <name type="scientific">Ceratopteris richardii</name>
    <name type="common">Triangle waterfern</name>
    <dbReference type="NCBI Taxonomy" id="49495"/>
    <lineage>
        <taxon>Eukaryota</taxon>
        <taxon>Viridiplantae</taxon>
        <taxon>Streptophyta</taxon>
        <taxon>Embryophyta</taxon>
        <taxon>Tracheophyta</taxon>
        <taxon>Polypodiopsida</taxon>
        <taxon>Polypodiidae</taxon>
        <taxon>Polypodiales</taxon>
        <taxon>Pteridineae</taxon>
        <taxon>Pteridaceae</taxon>
        <taxon>Parkerioideae</taxon>
        <taxon>Ceratopteris</taxon>
    </lineage>
</organism>
<evidence type="ECO:0000313" key="1">
    <source>
        <dbReference type="EMBL" id="KAH7291884.1"/>
    </source>
</evidence>
<dbReference type="AlphaFoldDB" id="A0A8T2R7X3"/>
<accession>A0A8T2R7X3</accession>
<evidence type="ECO:0000313" key="2">
    <source>
        <dbReference type="Proteomes" id="UP000825935"/>
    </source>
</evidence>
<protein>
    <submittedName>
        <fullName evidence="1">Uncharacterized protein</fullName>
    </submittedName>
</protein>
<keyword evidence="2" id="KW-1185">Reference proteome</keyword>
<proteinExistence type="predicted"/>
<dbReference type="EMBL" id="CM035434">
    <property type="protein sequence ID" value="KAH7291884.1"/>
    <property type="molecule type" value="Genomic_DNA"/>
</dbReference>
<dbReference type="Proteomes" id="UP000825935">
    <property type="component" value="Chromosome 29"/>
</dbReference>
<sequence>MGFLWSSSKPVLSDPIGPFQLTFELVAWIVPCDHVSLLVERASLICVFQFSISSLTLTDREVSCNDCLGTALSRIPWGCDFDESERELLYLGSRFAVSRCFTVKLCFLLGYCCSALIL</sequence>
<reference evidence="1" key="1">
    <citation type="submission" date="2021-08" db="EMBL/GenBank/DDBJ databases">
        <title>WGS assembly of Ceratopteris richardii.</title>
        <authorList>
            <person name="Marchant D.B."/>
            <person name="Chen G."/>
            <person name="Jenkins J."/>
            <person name="Shu S."/>
            <person name="Leebens-Mack J."/>
            <person name="Grimwood J."/>
            <person name="Schmutz J."/>
            <person name="Soltis P."/>
            <person name="Soltis D."/>
            <person name="Chen Z.-H."/>
        </authorList>
    </citation>
    <scope>NUCLEOTIDE SEQUENCE</scope>
    <source>
        <strain evidence="1">Whitten #5841</strain>
        <tissue evidence="1">Leaf</tissue>
    </source>
</reference>
<comment type="caution">
    <text evidence="1">The sequence shown here is derived from an EMBL/GenBank/DDBJ whole genome shotgun (WGS) entry which is preliminary data.</text>
</comment>